<evidence type="ECO:0000313" key="2">
    <source>
        <dbReference type="Proteomes" id="UP000182737"/>
    </source>
</evidence>
<dbReference type="InterPro" id="IPR023214">
    <property type="entry name" value="HAD_sf"/>
</dbReference>
<dbReference type="Gene3D" id="3.40.50.1000">
    <property type="entry name" value="HAD superfamily/HAD-like"/>
    <property type="match status" value="1"/>
</dbReference>
<keyword evidence="2" id="KW-1185">Reference proteome</keyword>
<dbReference type="GO" id="GO:0006281">
    <property type="term" value="P:DNA repair"/>
    <property type="evidence" value="ECO:0007669"/>
    <property type="project" value="TreeGrafter"/>
</dbReference>
<dbReference type="Gene3D" id="1.10.150.240">
    <property type="entry name" value="Putative phosphatase, domain 2"/>
    <property type="match status" value="1"/>
</dbReference>
<evidence type="ECO:0000313" key="1">
    <source>
        <dbReference type="EMBL" id="SFI92375.1"/>
    </source>
</evidence>
<dbReference type="InterPro" id="IPR041492">
    <property type="entry name" value="HAD_2"/>
</dbReference>
<organism evidence="1 2">
    <name type="scientific">Treponema bryantii</name>
    <dbReference type="NCBI Taxonomy" id="163"/>
    <lineage>
        <taxon>Bacteria</taxon>
        <taxon>Pseudomonadati</taxon>
        <taxon>Spirochaetota</taxon>
        <taxon>Spirochaetia</taxon>
        <taxon>Spirochaetales</taxon>
        <taxon>Treponemataceae</taxon>
        <taxon>Treponema</taxon>
    </lineage>
</organism>
<dbReference type="OrthoDB" id="9807630at2"/>
<dbReference type="Proteomes" id="UP000182737">
    <property type="component" value="Unassembled WGS sequence"/>
</dbReference>
<dbReference type="NCBIfam" id="TIGR01549">
    <property type="entry name" value="HAD-SF-IA-v1"/>
    <property type="match status" value="1"/>
</dbReference>
<proteinExistence type="predicted"/>
<dbReference type="Pfam" id="PF13419">
    <property type="entry name" value="HAD_2"/>
    <property type="match status" value="1"/>
</dbReference>
<accession>A0A1I3M6K9</accession>
<dbReference type="GO" id="GO:0005829">
    <property type="term" value="C:cytosol"/>
    <property type="evidence" value="ECO:0007669"/>
    <property type="project" value="TreeGrafter"/>
</dbReference>
<dbReference type="SFLD" id="SFLDG01129">
    <property type="entry name" value="C1.5:_HAD__Beta-PGM__Phosphata"/>
    <property type="match status" value="1"/>
</dbReference>
<name>A0A1I3M6K9_9SPIR</name>
<dbReference type="InterPro" id="IPR050155">
    <property type="entry name" value="HAD-like_hydrolase_sf"/>
</dbReference>
<dbReference type="InterPro" id="IPR036412">
    <property type="entry name" value="HAD-like_sf"/>
</dbReference>
<dbReference type="InterPro" id="IPR006439">
    <property type="entry name" value="HAD-SF_hydro_IA"/>
</dbReference>
<dbReference type="PANTHER" id="PTHR43434">
    <property type="entry name" value="PHOSPHOGLYCOLATE PHOSPHATASE"/>
    <property type="match status" value="1"/>
</dbReference>
<dbReference type="AlphaFoldDB" id="A0A1I3M6K9"/>
<dbReference type="EMBL" id="FORI01000008">
    <property type="protein sequence ID" value="SFI92375.1"/>
    <property type="molecule type" value="Genomic_DNA"/>
</dbReference>
<dbReference type="SUPFAM" id="SSF56784">
    <property type="entry name" value="HAD-like"/>
    <property type="match status" value="1"/>
</dbReference>
<reference evidence="2" key="1">
    <citation type="submission" date="2016-10" db="EMBL/GenBank/DDBJ databases">
        <authorList>
            <person name="Varghese N."/>
            <person name="Submissions S."/>
        </authorList>
    </citation>
    <scope>NUCLEOTIDE SEQUENCE [LARGE SCALE GENOMIC DNA]</scope>
    <source>
        <strain evidence="2">XBD1002</strain>
    </source>
</reference>
<dbReference type="PANTHER" id="PTHR43434:SF13">
    <property type="entry name" value="PHOSPHOGLYCOLATE PHOSPHATASE"/>
    <property type="match status" value="1"/>
</dbReference>
<dbReference type="SFLD" id="SFLDS00003">
    <property type="entry name" value="Haloacid_Dehalogenase"/>
    <property type="match status" value="1"/>
</dbReference>
<dbReference type="InterPro" id="IPR023198">
    <property type="entry name" value="PGP-like_dom2"/>
</dbReference>
<protein>
    <submittedName>
        <fullName evidence="1">Phosphoglycolate phosphatase</fullName>
    </submittedName>
</protein>
<dbReference type="RefSeq" id="WP_074932666.1">
    <property type="nucleotide sequence ID" value="NZ_FORI01000008.1"/>
</dbReference>
<dbReference type="GO" id="GO:0008967">
    <property type="term" value="F:phosphoglycolate phosphatase activity"/>
    <property type="evidence" value="ECO:0007669"/>
    <property type="project" value="TreeGrafter"/>
</dbReference>
<gene>
    <name evidence="1" type="ORF">SAMN04487775_10868</name>
</gene>
<sequence>MIIFDFDGTLADTISLGLSIINDYADHFKYSKIKREEHEDFSAIEVVQNIGIKMWKFPYLVWLLRKKIYERSAEIQIFPGVKEILDDLKNSGFKLGIITSNSEDNVTDFLKRNSLESYFSYVKTGVPTFGKRHALVKAKKQLKQDFVYVGDEIRDIEACRHAQIPVVSITWGLNSAASLEKMNPGMVAKDSTEALSLIHKTAEQYLKHN</sequence>